<dbReference type="OrthoDB" id="2384430at2759"/>
<keyword evidence="2" id="KW-1185">Reference proteome</keyword>
<name>A0A9N9CS36_9GLOM</name>
<dbReference type="CDD" id="cd21037">
    <property type="entry name" value="MLKL_NTD"/>
    <property type="match status" value="1"/>
</dbReference>
<reference evidence="1" key="1">
    <citation type="submission" date="2021-06" db="EMBL/GenBank/DDBJ databases">
        <authorList>
            <person name="Kallberg Y."/>
            <person name="Tangrot J."/>
            <person name="Rosling A."/>
        </authorList>
    </citation>
    <scope>NUCLEOTIDE SEQUENCE</scope>
    <source>
        <strain evidence="1">FL130A</strain>
    </source>
</reference>
<dbReference type="InterPro" id="IPR059179">
    <property type="entry name" value="MLKL-like_MCAfunc"/>
</dbReference>
<comment type="caution">
    <text evidence="1">The sequence shown here is derived from an EMBL/GenBank/DDBJ whole genome shotgun (WGS) entry which is preliminary data.</text>
</comment>
<dbReference type="SUPFAM" id="SSF81901">
    <property type="entry name" value="HCP-like"/>
    <property type="match status" value="1"/>
</dbReference>
<dbReference type="GO" id="GO:0007166">
    <property type="term" value="P:cell surface receptor signaling pathway"/>
    <property type="evidence" value="ECO:0007669"/>
    <property type="project" value="InterPro"/>
</dbReference>
<dbReference type="AlphaFoldDB" id="A0A9N9CS36"/>
<dbReference type="SMART" id="SM00671">
    <property type="entry name" value="SEL1"/>
    <property type="match status" value="2"/>
</dbReference>
<dbReference type="InterPro" id="IPR036537">
    <property type="entry name" value="Adaptor_Cbl_N_dom_sf"/>
</dbReference>
<dbReference type="PANTHER" id="PTHR43628:SF1">
    <property type="entry name" value="CHITIN SYNTHASE REGULATORY FACTOR 2-RELATED"/>
    <property type="match status" value="1"/>
</dbReference>
<sequence>MTQLSHYIKNTIPMEDAERDGEAQLIRTDFAIFSTLIKDVQNYVDKVGECYENAEHNRRVCRVLYKRVNNALSEVKNLRPLKDDFSWFFENSRNYQIFQGFAIIIKKIRDFIIDISQLHSVVKYFNEYRSPEFSMDKKFYSLIQEFEKSTKALTHASKGHLYFARPEIDQNIEEAISLDIRDMENLFDLSEKILPLPAAQQPAILTVPTPRIFFVQTVQDAINMHKSKDGDHKLAYQIFCYYADLGDYTAKYWGVEKHEAEAVKYFERSANNGNTTAMYNIGNMYYNGYGVIRNIEKGAYYLRLTALKGQLKAIDMCKRCQISL</sequence>
<dbReference type="Gene3D" id="1.25.40.10">
    <property type="entry name" value="Tetratricopeptide repeat domain"/>
    <property type="match status" value="1"/>
</dbReference>
<proteinExistence type="predicted"/>
<evidence type="ECO:0000313" key="2">
    <source>
        <dbReference type="Proteomes" id="UP000789508"/>
    </source>
</evidence>
<dbReference type="Pfam" id="PF08238">
    <property type="entry name" value="Sel1"/>
    <property type="match status" value="2"/>
</dbReference>
<dbReference type="InterPro" id="IPR011990">
    <property type="entry name" value="TPR-like_helical_dom_sf"/>
</dbReference>
<dbReference type="InterPro" id="IPR052945">
    <property type="entry name" value="Mitotic_Regulator"/>
</dbReference>
<accession>A0A9N9CS36</accession>
<dbReference type="InterPro" id="IPR006597">
    <property type="entry name" value="Sel1-like"/>
</dbReference>
<evidence type="ECO:0000313" key="1">
    <source>
        <dbReference type="EMBL" id="CAG8613073.1"/>
    </source>
</evidence>
<protein>
    <submittedName>
        <fullName evidence="1">13935_t:CDS:1</fullName>
    </submittedName>
</protein>
<organism evidence="1 2">
    <name type="scientific">Ambispora leptoticha</name>
    <dbReference type="NCBI Taxonomy" id="144679"/>
    <lineage>
        <taxon>Eukaryota</taxon>
        <taxon>Fungi</taxon>
        <taxon>Fungi incertae sedis</taxon>
        <taxon>Mucoromycota</taxon>
        <taxon>Glomeromycotina</taxon>
        <taxon>Glomeromycetes</taxon>
        <taxon>Archaeosporales</taxon>
        <taxon>Ambisporaceae</taxon>
        <taxon>Ambispora</taxon>
    </lineage>
</organism>
<dbReference type="PANTHER" id="PTHR43628">
    <property type="entry name" value="ACTIVATOR OF C KINASE PROTEIN 1-RELATED"/>
    <property type="match status" value="1"/>
</dbReference>
<gene>
    <name evidence="1" type="ORF">ALEPTO_LOCUS8649</name>
</gene>
<dbReference type="Gene3D" id="1.20.930.20">
    <property type="entry name" value="Adaptor protein Cbl, N-terminal domain"/>
    <property type="match status" value="1"/>
</dbReference>
<dbReference type="Proteomes" id="UP000789508">
    <property type="component" value="Unassembled WGS sequence"/>
</dbReference>
<dbReference type="EMBL" id="CAJVPS010005258">
    <property type="protein sequence ID" value="CAG8613073.1"/>
    <property type="molecule type" value="Genomic_DNA"/>
</dbReference>